<feature type="transmembrane region" description="Helical" evidence="12">
    <location>
        <begin position="122"/>
        <end position="145"/>
    </location>
</feature>
<dbReference type="NCBIfam" id="NF010794">
    <property type="entry name" value="PRK14198.1"/>
    <property type="match status" value="1"/>
</dbReference>
<evidence type="ECO:0000256" key="10">
    <source>
        <dbReference type="ARBA" id="ARBA00035120"/>
    </source>
</evidence>
<feature type="transmembrane region" description="Helical" evidence="12">
    <location>
        <begin position="28"/>
        <end position="44"/>
    </location>
</feature>
<keyword evidence="3" id="KW-0997">Cell inner membrane</keyword>
<keyword evidence="5 12" id="KW-1133">Transmembrane helix</keyword>
<dbReference type="GO" id="GO:0140114">
    <property type="term" value="P:cellular detoxification of fluoride"/>
    <property type="evidence" value="ECO:0007669"/>
    <property type="project" value="UniProtKB-UniRule"/>
</dbReference>
<dbReference type="GO" id="GO:0062054">
    <property type="term" value="F:fluoride channel activity"/>
    <property type="evidence" value="ECO:0007669"/>
    <property type="project" value="UniProtKB-UniRule"/>
</dbReference>
<keyword evidence="12" id="KW-0813">Transport</keyword>
<evidence type="ECO:0000256" key="12">
    <source>
        <dbReference type="HAMAP-Rule" id="MF_00454"/>
    </source>
</evidence>
<protein>
    <recommendedName>
        <fullName evidence="12">Fluoride-specific ion channel FluC</fullName>
    </recommendedName>
</protein>
<keyword evidence="2 12" id="KW-1003">Cell membrane</keyword>
<proteinExistence type="inferred from homology"/>
<sequence>MGLAISRPDALDLEASPRRGRAHPEPQALNTLLVFLGAGLGGVLRHGVNLAAARLGSTFPWGTLGINIAGSVLMGIVTGWLALRGGPPQARLFVATGILGGFTTFSTFSLEAFTLMERGDGLAALAYVLVSVLAGIGGLALALIVMRQVL</sequence>
<comment type="activity regulation">
    <text evidence="12">Na(+) is not transported, but it plays an essential structural role and its presence is essential for fluoride channel function.</text>
</comment>
<feature type="transmembrane region" description="Helical" evidence="12">
    <location>
        <begin position="90"/>
        <end position="110"/>
    </location>
</feature>
<dbReference type="PANTHER" id="PTHR28259:SF1">
    <property type="entry name" value="FLUORIDE EXPORT PROTEIN 1-RELATED"/>
    <property type="match status" value="1"/>
</dbReference>
<organism evidence="13 14">
    <name type="scientific">Methylorubrum populi</name>
    <dbReference type="NCBI Taxonomy" id="223967"/>
    <lineage>
        <taxon>Bacteria</taxon>
        <taxon>Pseudomonadati</taxon>
        <taxon>Pseudomonadota</taxon>
        <taxon>Alphaproteobacteria</taxon>
        <taxon>Hyphomicrobiales</taxon>
        <taxon>Methylobacteriaceae</taxon>
        <taxon>Methylorubrum</taxon>
    </lineage>
</organism>
<evidence type="ECO:0000256" key="8">
    <source>
        <dbReference type="ARBA" id="ARBA00023136"/>
    </source>
</evidence>
<evidence type="ECO:0000256" key="1">
    <source>
        <dbReference type="ARBA" id="ARBA00004651"/>
    </source>
</evidence>
<name>A0A160P9X1_9HYPH</name>
<dbReference type="Pfam" id="PF02537">
    <property type="entry name" value="CRCB"/>
    <property type="match status" value="1"/>
</dbReference>
<evidence type="ECO:0000256" key="3">
    <source>
        <dbReference type="ARBA" id="ARBA00022519"/>
    </source>
</evidence>
<dbReference type="PANTHER" id="PTHR28259">
    <property type="entry name" value="FLUORIDE EXPORT PROTEIN 1-RELATED"/>
    <property type="match status" value="1"/>
</dbReference>
<evidence type="ECO:0000256" key="2">
    <source>
        <dbReference type="ARBA" id="ARBA00022475"/>
    </source>
</evidence>
<evidence type="ECO:0000256" key="9">
    <source>
        <dbReference type="ARBA" id="ARBA00023303"/>
    </source>
</evidence>
<keyword evidence="12" id="KW-0479">Metal-binding</keyword>
<dbReference type="Proteomes" id="UP000218288">
    <property type="component" value="Chromosome"/>
</dbReference>
<evidence type="ECO:0000256" key="4">
    <source>
        <dbReference type="ARBA" id="ARBA00022692"/>
    </source>
</evidence>
<feature type="transmembrane region" description="Helical" evidence="12">
    <location>
        <begin position="64"/>
        <end position="83"/>
    </location>
</feature>
<dbReference type="HAMAP" id="MF_00454">
    <property type="entry name" value="FluC"/>
    <property type="match status" value="1"/>
</dbReference>
<keyword evidence="4 12" id="KW-0812">Transmembrane</keyword>
<evidence type="ECO:0000256" key="11">
    <source>
        <dbReference type="ARBA" id="ARBA00035585"/>
    </source>
</evidence>
<evidence type="ECO:0000256" key="7">
    <source>
        <dbReference type="ARBA" id="ARBA00023065"/>
    </source>
</evidence>
<dbReference type="GO" id="GO:0046872">
    <property type="term" value="F:metal ion binding"/>
    <property type="evidence" value="ECO:0007669"/>
    <property type="project" value="UniProtKB-KW"/>
</dbReference>
<keyword evidence="8 12" id="KW-0472">Membrane</keyword>
<evidence type="ECO:0000313" key="13">
    <source>
        <dbReference type="EMBL" id="BAU89467.1"/>
    </source>
</evidence>
<keyword evidence="7 12" id="KW-0406">Ion transport</keyword>
<comment type="subcellular location">
    <subcellularLocation>
        <location evidence="1 12">Cell membrane</location>
        <topology evidence="1 12">Multi-pass membrane protein</topology>
    </subcellularLocation>
</comment>
<reference evidence="13 14" key="1">
    <citation type="journal article" date="2016" name="Genome Announc.">
        <title>Complete Genome Sequence of Methylobacterium populi P-1M, Isolated from Pink-Pigmented Household Biofilm.</title>
        <authorList>
            <person name="Morohoshi T."/>
            <person name="Ikeda T."/>
        </authorList>
    </citation>
    <scope>NUCLEOTIDE SEQUENCE [LARGE SCALE GENOMIC DNA]</scope>
    <source>
        <strain evidence="13 14">P-1M</strain>
    </source>
</reference>
<dbReference type="InterPro" id="IPR003691">
    <property type="entry name" value="FluC"/>
</dbReference>
<feature type="binding site" evidence="12">
    <location>
        <position position="103"/>
    </location>
    <ligand>
        <name>Na(+)</name>
        <dbReference type="ChEBI" id="CHEBI:29101"/>
        <note>structural</note>
    </ligand>
</feature>
<evidence type="ECO:0000313" key="14">
    <source>
        <dbReference type="Proteomes" id="UP000218288"/>
    </source>
</evidence>
<gene>
    <name evidence="12" type="primary">fluC</name>
    <name evidence="12" type="synonym">crcB</name>
    <name evidence="13" type="ORF">MPPM_0862</name>
</gene>
<comment type="similarity">
    <text evidence="10 12">Belongs to the fluoride channel Fluc/FEX (TC 1.A.43) family.</text>
</comment>
<comment type="function">
    <text evidence="12">Fluoride-specific ion channel. Important for reducing fluoride concentration in the cell, thus reducing its toxicity.</text>
</comment>
<evidence type="ECO:0000256" key="5">
    <source>
        <dbReference type="ARBA" id="ARBA00022989"/>
    </source>
</evidence>
<dbReference type="NCBIfam" id="TIGR00494">
    <property type="entry name" value="crcB"/>
    <property type="match status" value="1"/>
</dbReference>
<feature type="binding site" evidence="12">
    <location>
        <position position="100"/>
    </location>
    <ligand>
        <name>Na(+)</name>
        <dbReference type="ChEBI" id="CHEBI:29101"/>
        <note>structural</note>
    </ligand>
</feature>
<keyword evidence="6 12" id="KW-0915">Sodium</keyword>
<keyword evidence="9 12" id="KW-0407">Ion channel</keyword>
<dbReference type="EMBL" id="AP014809">
    <property type="protein sequence ID" value="BAU89467.1"/>
    <property type="molecule type" value="Genomic_DNA"/>
</dbReference>
<accession>A0A160P9X1</accession>
<dbReference type="GO" id="GO:0005886">
    <property type="term" value="C:plasma membrane"/>
    <property type="evidence" value="ECO:0007669"/>
    <property type="project" value="UniProtKB-SubCell"/>
</dbReference>
<dbReference type="AlphaFoldDB" id="A0A160P9X1"/>
<comment type="catalytic activity">
    <reaction evidence="11">
        <text>fluoride(in) = fluoride(out)</text>
        <dbReference type="Rhea" id="RHEA:76159"/>
        <dbReference type="ChEBI" id="CHEBI:17051"/>
    </reaction>
    <physiologicalReaction direction="left-to-right" evidence="11">
        <dbReference type="Rhea" id="RHEA:76160"/>
    </physiologicalReaction>
</comment>
<evidence type="ECO:0000256" key="6">
    <source>
        <dbReference type="ARBA" id="ARBA00023053"/>
    </source>
</evidence>